<gene>
    <name evidence="1" type="ORF">METZ01_LOCUS132826</name>
</gene>
<organism evidence="1">
    <name type="scientific">marine metagenome</name>
    <dbReference type="NCBI Taxonomy" id="408172"/>
    <lineage>
        <taxon>unclassified sequences</taxon>
        <taxon>metagenomes</taxon>
        <taxon>ecological metagenomes</taxon>
    </lineage>
</organism>
<protein>
    <submittedName>
        <fullName evidence="1">Uncharacterized protein</fullName>
    </submittedName>
</protein>
<dbReference type="AlphaFoldDB" id="A0A381YTM1"/>
<name>A0A381YTM1_9ZZZZ</name>
<dbReference type="EMBL" id="UINC01018950">
    <property type="protein sequence ID" value="SVA79972.1"/>
    <property type="molecule type" value="Genomic_DNA"/>
</dbReference>
<proteinExistence type="predicted"/>
<reference evidence="1" key="1">
    <citation type="submission" date="2018-05" db="EMBL/GenBank/DDBJ databases">
        <authorList>
            <person name="Lanie J.A."/>
            <person name="Ng W.-L."/>
            <person name="Kazmierczak K.M."/>
            <person name="Andrzejewski T.M."/>
            <person name="Davidsen T.M."/>
            <person name="Wayne K.J."/>
            <person name="Tettelin H."/>
            <person name="Glass J.I."/>
            <person name="Rusch D."/>
            <person name="Podicherti R."/>
            <person name="Tsui H.-C.T."/>
            <person name="Winkler M.E."/>
        </authorList>
    </citation>
    <scope>NUCLEOTIDE SEQUENCE</scope>
</reference>
<evidence type="ECO:0000313" key="1">
    <source>
        <dbReference type="EMBL" id="SVA79972.1"/>
    </source>
</evidence>
<accession>A0A381YTM1</accession>
<sequence length="162" mass="18957">MPKRYSEDEVRSDDFLREKGLKPAFPFTDRERFIQIMTVMVTSQVAKKIPRDARKSIIDYLRKKYCPSITDQVWHEITLTMDHNNKVIMESMLKGTTLSMEIEASTMQDDPTLTVLDREIRESFKSITDDQWNALAATAKEHGLSDLFNKVFKQKKDYDEGR</sequence>